<evidence type="ECO:0000259" key="6">
    <source>
        <dbReference type="PROSITE" id="PS50110"/>
    </source>
</evidence>
<dbReference type="RefSeq" id="WP_197310794.1">
    <property type="nucleotide sequence ID" value="NZ_JADZLT010000049.1"/>
</dbReference>
<evidence type="ECO:0000256" key="2">
    <source>
        <dbReference type="ARBA" id="ARBA00023125"/>
    </source>
</evidence>
<evidence type="ECO:0000313" key="8">
    <source>
        <dbReference type="EMBL" id="MBH0237713.1"/>
    </source>
</evidence>
<dbReference type="GO" id="GO:0006355">
    <property type="term" value="P:regulation of DNA-templated transcription"/>
    <property type="evidence" value="ECO:0007669"/>
    <property type="project" value="InterPro"/>
</dbReference>
<sequence length="223" mass="24968">MRILLVEDAEDLGLAVERHMTRQGHVVERARDGNDGAHHLATAEFDAVLLDLNLPGLEGTVLLERLRRRGDSVPVLIMTARGDVEDKVHHLGLGADDYLVKPFDLRELDARLQALFRRRHGLGTSRLTLGNLTFDAAARRVSIDGAAVELGGREYRLLEYFIVGRGRVLSKEQILDHLFSLDDDVGINAVELYVSRLRRKLEGASFEIRTIRGLGYVAEIRRG</sequence>
<keyword evidence="3" id="KW-0804">Transcription</keyword>
<keyword evidence="4" id="KW-0597">Phosphoprotein</keyword>
<dbReference type="InterPro" id="IPR039420">
    <property type="entry name" value="WalR-like"/>
</dbReference>
<feature type="DNA-binding region" description="OmpR/PhoB-type" evidence="5">
    <location>
        <begin position="124"/>
        <end position="220"/>
    </location>
</feature>
<evidence type="ECO:0000259" key="7">
    <source>
        <dbReference type="PROSITE" id="PS51755"/>
    </source>
</evidence>
<gene>
    <name evidence="8" type="ORF">I5731_07770</name>
</gene>
<feature type="domain" description="Response regulatory" evidence="6">
    <location>
        <begin position="2"/>
        <end position="116"/>
    </location>
</feature>
<evidence type="ECO:0000256" key="3">
    <source>
        <dbReference type="ARBA" id="ARBA00023163"/>
    </source>
</evidence>
<dbReference type="InterPro" id="IPR001867">
    <property type="entry name" value="OmpR/PhoB-type_DNA-bd"/>
</dbReference>
<dbReference type="Gene3D" id="6.10.250.690">
    <property type="match status" value="1"/>
</dbReference>
<dbReference type="GO" id="GO:0000156">
    <property type="term" value="F:phosphorelay response regulator activity"/>
    <property type="evidence" value="ECO:0007669"/>
    <property type="project" value="TreeGrafter"/>
</dbReference>
<dbReference type="InterPro" id="IPR001789">
    <property type="entry name" value="Sig_transdc_resp-reg_receiver"/>
</dbReference>
<feature type="domain" description="OmpR/PhoB-type" evidence="7">
    <location>
        <begin position="124"/>
        <end position="220"/>
    </location>
</feature>
<dbReference type="GO" id="GO:0032993">
    <property type="term" value="C:protein-DNA complex"/>
    <property type="evidence" value="ECO:0007669"/>
    <property type="project" value="TreeGrafter"/>
</dbReference>
<dbReference type="PROSITE" id="PS51755">
    <property type="entry name" value="OMPR_PHOB"/>
    <property type="match status" value="1"/>
</dbReference>
<dbReference type="GO" id="GO:0000976">
    <property type="term" value="F:transcription cis-regulatory region binding"/>
    <property type="evidence" value="ECO:0007669"/>
    <property type="project" value="TreeGrafter"/>
</dbReference>
<comment type="caution">
    <text evidence="8">The sequence shown here is derived from an EMBL/GenBank/DDBJ whole genome shotgun (WGS) entry which is preliminary data.</text>
</comment>
<organism evidence="8 9">
    <name type="scientific">Methylobrevis albus</name>
    <dbReference type="NCBI Taxonomy" id="2793297"/>
    <lineage>
        <taxon>Bacteria</taxon>
        <taxon>Pseudomonadati</taxon>
        <taxon>Pseudomonadota</taxon>
        <taxon>Alphaproteobacteria</taxon>
        <taxon>Hyphomicrobiales</taxon>
        <taxon>Pleomorphomonadaceae</taxon>
        <taxon>Methylobrevis</taxon>
    </lineage>
</organism>
<keyword evidence="2 5" id="KW-0238">DNA-binding</keyword>
<accession>A0A931MWS2</accession>
<dbReference type="GO" id="GO:0005829">
    <property type="term" value="C:cytosol"/>
    <property type="evidence" value="ECO:0007669"/>
    <property type="project" value="TreeGrafter"/>
</dbReference>
<evidence type="ECO:0000256" key="1">
    <source>
        <dbReference type="ARBA" id="ARBA00023015"/>
    </source>
</evidence>
<dbReference type="SMART" id="SM00448">
    <property type="entry name" value="REC"/>
    <property type="match status" value="1"/>
</dbReference>
<dbReference type="PANTHER" id="PTHR48111:SF67">
    <property type="entry name" value="TRANSCRIPTIONAL REGULATORY PROTEIN TCTD"/>
    <property type="match status" value="1"/>
</dbReference>
<dbReference type="InterPro" id="IPR036388">
    <property type="entry name" value="WH-like_DNA-bd_sf"/>
</dbReference>
<protein>
    <submittedName>
        <fullName evidence="8">Response regulator transcription factor</fullName>
    </submittedName>
</protein>
<evidence type="ECO:0000256" key="5">
    <source>
        <dbReference type="PROSITE-ProRule" id="PRU01091"/>
    </source>
</evidence>
<reference evidence="8" key="1">
    <citation type="submission" date="2020-12" db="EMBL/GenBank/DDBJ databases">
        <title>Methylobrevis albus sp. nov., isolated from fresh water lack sediment.</title>
        <authorList>
            <person name="Zou Q."/>
        </authorList>
    </citation>
    <scope>NUCLEOTIDE SEQUENCE</scope>
    <source>
        <strain evidence="8">L22</strain>
    </source>
</reference>
<keyword evidence="1" id="KW-0805">Transcription regulation</keyword>
<dbReference type="AlphaFoldDB" id="A0A931MWS2"/>
<dbReference type="SMART" id="SM00862">
    <property type="entry name" value="Trans_reg_C"/>
    <property type="match status" value="1"/>
</dbReference>
<dbReference type="PANTHER" id="PTHR48111">
    <property type="entry name" value="REGULATOR OF RPOS"/>
    <property type="match status" value="1"/>
</dbReference>
<dbReference type="Pfam" id="PF00486">
    <property type="entry name" value="Trans_reg_C"/>
    <property type="match status" value="1"/>
</dbReference>
<keyword evidence="9" id="KW-1185">Reference proteome</keyword>
<dbReference type="PROSITE" id="PS50110">
    <property type="entry name" value="RESPONSE_REGULATORY"/>
    <property type="match status" value="1"/>
</dbReference>
<dbReference type="SUPFAM" id="SSF52172">
    <property type="entry name" value="CheY-like"/>
    <property type="match status" value="1"/>
</dbReference>
<evidence type="ECO:0000256" key="4">
    <source>
        <dbReference type="PROSITE-ProRule" id="PRU00169"/>
    </source>
</evidence>
<dbReference type="Gene3D" id="1.10.10.10">
    <property type="entry name" value="Winged helix-like DNA-binding domain superfamily/Winged helix DNA-binding domain"/>
    <property type="match status" value="1"/>
</dbReference>
<dbReference type="Gene3D" id="3.40.50.2300">
    <property type="match status" value="1"/>
</dbReference>
<evidence type="ECO:0000313" key="9">
    <source>
        <dbReference type="Proteomes" id="UP000631694"/>
    </source>
</evidence>
<dbReference type="Pfam" id="PF00072">
    <property type="entry name" value="Response_reg"/>
    <property type="match status" value="1"/>
</dbReference>
<proteinExistence type="predicted"/>
<feature type="modified residue" description="4-aspartylphosphate" evidence="4">
    <location>
        <position position="51"/>
    </location>
</feature>
<dbReference type="InterPro" id="IPR011006">
    <property type="entry name" value="CheY-like_superfamily"/>
</dbReference>
<dbReference type="EMBL" id="JADZLT010000049">
    <property type="protein sequence ID" value="MBH0237713.1"/>
    <property type="molecule type" value="Genomic_DNA"/>
</dbReference>
<dbReference type="CDD" id="cd00383">
    <property type="entry name" value="trans_reg_C"/>
    <property type="match status" value="1"/>
</dbReference>
<dbReference type="Proteomes" id="UP000631694">
    <property type="component" value="Unassembled WGS sequence"/>
</dbReference>
<name>A0A931MWS2_9HYPH</name>